<evidence type="ECO:0000313" key="4">
    <source>
        <dbReference type="EMBL" id="KAG0261184.1"/>
    </source>
</evidence>
<keyword evidence="2" id="KW-0812">Transmembrane</keyword>
<dbReference type="InterPro" id="IPR012338">
    <property type="entry name" value="Beta-lactam/transpept-like"/>
</dbReference>
<keyword evidence="2" id="KW-1133">Transmembrane helix</keyword>
<name>A0A9P6Q8I3_9FUNG</name>
<evidence type="ECO:0000259" key="3">
    <source>
        <dbReference type="Pfam" id="PF00144"/>
    </source>
</evidence>
<dbReference type="AlphaFoldDB" id="A0A9P6Q8I3"/>
<organism evidence="4 5">
    <name type="scientific">Mortierella polycephala</name>
    <dbReference type="NCBI Taxonomy" id="41804"/>
    <lineage>
        <taxon>Eukaryota</taxon>
        <taxon>Fungi</taxon>
        <taxon>Fungi incertae sedis</taxon>
        <taxon>Mucoromycota</taxon>
        <taxon>Mortierellomycotina</taxon>
        <taxon>Mortierellomycetes</taxon>
        <taxon>Mortierellales</taxon>
        <taxon>Mortierellaceae</taxon>
        <taxon>Mortierella</taxon>
    </lineage>
</organism>
<feature type="compositionally biased region" description="Low complexity" evidence="1">
    <location>
        <begin position="228"/>
        <end position="242"/>
    </location>
</feature>
<sequence>MASKRTKNAKSVDPSSPSSTTAASSSFTFLHWFVRFLPVLLFISYTYSTKGPFQSFSCITLNRNCRSAHAETPIHLEGTVERPQLYQSVVDHYAHLFATHEDLGGSLAVFVDGHPVIDIYAGSKDLEGHIPYDNQTLQQVYSSGKAVEGIVIARLVQQGLLDYEEKVKKYWPEFAVNGKENVRLVDVMVHESGVFYLDDARWDLTWESLKEKEKFSERLAKQRHHFIQDQQPDNDSNSSSTNKRNMRAYQAVSRGWYLNEIVRRVDPQQRTIGQIAREDLMQDYQDLELHYSHFPNPSDWESRLSPMVDYPVMRIIGRLLIPRFIQTNKWFGYPDLAPLHPLVNQLIQKWSLSSKALTPRMAPFAKSFRTKEAHATESTSFSLKTNAHSLAKLASMMANKGASLNPGQEPDLLSVETYTKATSFHSNLPCAVTFETLPLSRGGWVKSRDFYGNGALKGVEVQGWGGAGGSLVLWIEELGIGFSYVTNAFGAAEAVLGDFRGNNLLELVVQARKQELGLL</sequence>
<dbReference type="InterPro" id="IPR001466">
    <property type="entry name" value="Beta-lactam-related"/>
</dbReference>
<dbReference type="Gene3D" id="3.40.710.10">
    <property type="entry name" value="DD-peptidase/beta-lactamase superfamily"/>
    <property type="match status" value="1"/>
</dbReference>
<dbReference type="Proteomes" id="UP000726737">
    <property type="component" value="Unassembled WGS sequence"/>
</dbReference>
<protein>
    <recommendedName>
        <fullName evidence="3">Beta-lactamase-related domain-containing protein</fullName>
    </recommendedName>
</protein>
<feature type="region of interest" description="Disordered" evidence="1">
    <location>
        <begin position="224"/>
        <end position="243"/>
    </location>
</feature>
<dbReference type="InterPro" id="IPR052907">
    <property type="entry name" value="Beta-lactamase/esterase"/>
</dbReference>
<accession>A0A9P6Q8I3</accession>
<feature type="region of interest" description="Disordered" evidence="1">
    <location>
        <begin position="1"/>
        <end position="22"/>
    </location>
</feature>
<comment type="caution">
    <text evidence="4">The sequence shown here is derived from an EMBL/GenBank/DDBJ whole genome shotgun (WGS) entry which is preliminary data.</text>
</comment>
<dbReference type="PANTHER" id="PTHR43319:SF3">
    <property type="entry name" value="BETA-LACTAMASE-RELATED DOMAIN-CONTAINING PROTEIN"/>
    <property type="match status" value="1"/>
</dbReference>
<reference evidence="4" key="1">
    <citation type="journal article" date="2020" name="Fungal Divers.">
        <title>Resolving the Mortierellaceae phylogeny through synthesis of multi-gene phylogenetics and phylogenomics.</title>
        <authorList>
            <person name="Vandepol N."/>
            <person name="Liber J."/>
            <person name="Desiro A."/>
            <person name="Na H."/>
            <person name="Kennedy M."/>
            <person name="Barry K."/>
            <person name="Grigoriev I.V."/>
            <person name="Miller A.N."/>
            <person name="O'Donnell K."/>
            <person name="Stajich J.E."/>
            <person name="Bonito G."/>
        </authorList>
    </citation>
    <scope>NUCLEOTIDE SEQUENCE</scope>
    <source>
        <strain evidence="4">KOD948</strain>
    </source>
</reference>
<dbReference type="OrthoDB" id="5946976at2759"/>
<evidence type="ECO:0000313" key="5">
    <source>
        <dbReference type="Proteomes" id="UP000726737"/>
    </source>
</evidence>
<dbReference type="SUPFAM" id="SSF56601">
    <property type="entry name" value="beta-lactamase/transpeptidase-like"/>
    <property type="match status" value="1"/>
</dbReference>
<gene>
    <name evidence="4" type="ORF">BG011_001290</name>
</gene>
<feature type="transmembrane region" description="Helical" evidence="2">
    <location>
        <begin position="29"/>
        <end position="47"/>
    </location>
</feature>
<evidence type="ECO:0000256" key="1">
    <source>
        <dbReference type="SAM" id="MobiDB-lite"/>
    </source>
</evidence>
<keyword evidence="5" id="KW-1185">Reference proteome</keyword>
<proteinExistence type="predicted"/>
<feature type="domain" description="Beta-lactamase-related" evidence="3">
    <location>
        <begin position="100"/>
        <end position="494"/>
    </location>
</feature>
<evidence type="ECO:0000256" key="2">
    <source>
        <dbReference type="SAM" id="Phobius"/>
    </source>
</evidence>
<dbReference type="Pfam" id="PF00144">
    <property type="entry name" value="Beta-lactamase"/>
    <property type="match status" value="1"/>
</dbReference>
<dbReference type="PANTHER" id="PTHR43319">
    <property type="entry name" value="BETA-LACTAMASE-RELATED"/>
    <property type="match status" value="1"/>
</dbReference>
<dbReference type="EMBL" id="JAAAJA010000132">
    <property type="protein sequence ID" value="KAG0261184.1"/>
    <property type="molecule type" value="Genomic_DNA"/>
</dbReference>
<keyword evidence="2" id="KW-0472">Membrane</keyword>